<evidence type="ECO:0000313" key="13">
    <source>
        <dbReference type="Proteomes" id="UP000233534"/>
    </source>
</evidence>
<dbReference type="GO" id="GO:0008654">
    <property type="term" value="P:phospholipid biosynthetic process"/>
    <property type="evidence" value="ECO:0007669"/>
    <property type="project" value="UniProtKB-UniRule"/>
</dbReference>
<gene>
    <name evidence="10 11" type="primary">plsY</name>
    <name evidence="12" type="ORF">B9R14_15040</name>
    <name evidence="11" type="ORF">HVS_10810</name>
</gene>
<dbReference type="Proteomes" id="UP000233534">
    <property type="component" value="Chromosome"/>
</dbReference>
<dbReference type="Pfam" id="PF02660">
    <property type="entry name" value="G3P_acyltransf"/>
    <property type="match status" value="1"/>
</dbReference>
<dbReference type="InterPro" id="IPR003811">
    <property type="entry name" value="G3P_acylTferase_PlsY"/>
</dbReference>
<dbReference type="GO" id="GO:0005886">
    <property type="term" value="C:plasma membrane"/>
    <property type="evidence" value="ECO:0007669"/>
    <property type="project" value="UniProtKB-SubCell"/>
</dbReference>
<keyword evidence="6 10" id="KW-0443">Lipid metabolism</keyword>
<dbReference type="EC" id="2.3.1.275" evidence="10"/>
<comment type="subunit">
    <text evidence="10">Probably interacts with PlsX.</text>
</comment>
<name>A0A2K9E2S4_9FIRM</name>
<keyword evidence="5 10" id="KW-1133">Transmembrane helix</keyword>
<evidence type="ECO:0000256" key="9">
    <source>
        <dbReference type="ARBA" id="ARBA00023264"/>
    </source>
</evidence>
<feature type="transmembrane region" description="Helical" evidence="10">
    <location>
        <begin position="144"/>
        <end position="161"/>
    </location>
</feature>
<evidence type="ECO:0000313" key="11">
    <source>
        <dbReference type="EMBL" id="AUG58057.1"/>
    </source>
</evidence>
<evidence type="ECO:0000256" key="2">
    <source>
        <dbReference type="ARBA" id="ARBA00022516"/>
    </source>
</evidence>
<dbReference type="PANTHER" id="PTHR30309:SF0">
    <property type="entry name" value="GLYCEROL-3-PHOSPHATE ACYLTRANSFERASE-RELATED"/>
    <property type="match status" value="1"/>
</dbReference>
<evidence type="ECO:0000256" key="3">
    <source>
        <dbReference type="ARBA" id="ARBA00022679"/>
    </source>
</evidence>
<sequence length="204" mass="21886">MVIKAVLTFLIGYLLGSVNTSLIVGKFYKVDVRQHGSGNAGMTNTLRTLGKLPAIFVIIGDVLKGVLACIIGNIILTDAVEIHDSFGAMVGGIGAILGHNWPVYFGFKGGKGVLTAFAVIMTTKPLIGLILLAFFILIVLITRYVSLGSIVAAMLFPAVSFFMEKEFIYIIFAGLIGLLVITRHKSNIERLINGKESKLGAKKT</sequence>
<dbReference type="EMBL" id="NEMB01000003">
    <property type="protein sequence ID" value="PQQ67945.1"/>
    <property type="molecule type" value="Genomic_DNA"/>
</dbReference>
<keyword evidence="8 10" id="KW-0594">Phospholipid biosynthesis</keyword>
<accession>A0A2K9E2S4</accession>
<keyword evidence="9 10" id="KW-1208">Phospholipid metabolism</keyword>
<reference evidence="12 14" key="2">
    <citation type="journal article" date="2018" name="Syst. Appl. Microbiol.">
        <title>Characterization and high-quality draft genome sequence of Herbivorax saccincola A7, an anaerobic, alkaliphilic, thermophilic, cellulolytic, and xylanolytic bacterium.</title>
        <authorList>
            <person name="Aikawa S."/>
            <person name="Baramee S."/>
            <person name="Sermsathanaswadi J."/>
            <person name="Thianheng P."/>
            <person name="Tachaapaikoon C."/>
            <person name="Shikata A."/>
            <person name="Waeonukul R."/>
            <person name="Pason P."/>
            <person name="Ratanakhanokchai K."/>
            <person name="Kosugi A."/>
        </authorList>
    </citation>
    <scope>NUCLEOTIDE SEQUENCE [LARGE SCALE GENOMIC DNA]</scope>
    <source>
        <strain evidence="12 14">A7</strain>
    </source>
</reference>
<dbReference type="PANTHER" id="PTHR30309">
    <property type="entry name" value="INNER MEMBRANE PROTEIN YGIH"/>
    <property type="match status" value="1"/>
</dbReference>
<evidence type="ECO:0000256" key="10">
    <source>
        <dbReference type="HAMAP-Rule" id="MF_01043"/>
    </source>
</evidence>
<keyword evidence="13" id="KW-1185">Reference proteome</keyword>
<evidence type="ECO:0000256" key="8">
    <source>
        <dbReference type="ARBA" id="ARBA00023209"/>
    </source>
</evidence>
<comment type="subcellular location">
    <subcellularLocation>
        <location evidence="10">Cell membrane</location>
        <topology evidence="10">Multi-pass membrane protein</topology>
    </subcellularLocation>
</comment>
<organism evidence="11 13">
    <name type="scientific">Acetivibrio saccincola</name>
    <dbReference type="NCBI Taxonomy" id="1677857"/>
    <lineage>
        <taxon>Bacteria</taxon>
        <taxon>Bacillati</taxon>
        <taxon>Bacillota</taxon>
        <taxon>Clostridia</taxon>
        <taxon>Eubacteriales</taxon>
        <taxon>Oscillospiraceae</taxon>
        <taxon>Acetivibrio</taxon>
    </lineage>
</organism>
<keyword evidence="3 10" id="KW-0808">Transferase</keyword>
<dbReference type="NCBIfam" id="TIGR00023">
    <property type="entry name" value="glycerol-3-phosphate 1-O-acyltransferase PlsY"/>
    <property type="match status" value="1"/>
</dbReference>
<comment type="pathway">
    <text evidence="10">Lipid metabolism; phospholipid metabolism.</text>
</comment>
<protein>
    <recommendedName>
        <fullName evidence="10">Glycerol-3-phosphate acyltransferase</fullName>
    </recommendedName>
    <alternativeName>
        <fullName evidence="10">Acyl-PO4 G3P acyltransferase</fullName>
    </alternativeName>
    <alternativeName>
        <fullName evidence="10">Acyl-phosphate--glycerol-3-phosphate acyltransferase</fullName>
    </alternativeName>
    <alternativeName>
        <fullName evidence="10">G3P acyltransferase</fullName>
        <shortName evidence="10">GPAT</shortName>
        <ecNumber evidence="10">2.3.1.275</ecNumber>
    </alternativeName>
    <alternativeName>
        <fullName evidence="10">Lysophosphatidic acid synthase</fullName>
        <shortName evidence="10">LPA synthase</shortName>
    </alternativeName>
</protein>
<keyword evidence="7 10" id="KW-0472">Membrane</keyword>
<dbReference type="KEGG" id="hsc:HVS_10810"/>
<keyword evidence="1 10" id="KW-1003">Cell membrane</keyword>
<feature type="transmembrane region" description="Helical" evidence="10">
    <location>
        <begin position="167"/>
        <end position="182"/>
    </location>
</feature>
<dbReference type="UniPathway" id="UPA00085"/>
<evidence type="ECO:0000313" key="12">
    <source>
        <dbReference type="EMBL" id="PQQ67945.1"/>
    </source>
</evidence>
<dbReference type="Proteomes" id="UP000239720">
    <property type="component" value="Unassembled WGS sequence"/>
</dbReference>
<evidence type="ECO:0000256" key="4">
    <source>
        <dbReference type="ARBA" id="ARBA00022692"/>
    </source>
</evidence>
<comment type="similarity">
    <text evidence="10">Belongs to the PlsY family.</text>
</comment>
<dbReference type="EMBL" id="CP025197">
    <property type="protein sequence ID" value="AUG58057.1"/>
    <property type="molecule type" value="Genomic_DNA"/>
</dbReference>
<feature type="transmembrane region" description="Helical" evidence="10">
    <location>
        <begin position="88"/>
        <end position="107"/>
    </location>
</feature>
<evidence type="ECO:0000256" key="1">
    <source>
        <dbReference type="ARBA" id="ARBA00022475"/>
    </source>
</evidence>
<feature type="transmembrane region" description="Helical" evidence="10">
    <location>
        <begin position="113"/>
        <end position="137"/>
    </location>
</feature>
<dbReference type="GO" id="GO:0043772">
    <property type="term" value="F:acyl-phosphate glycerol-3-phosphate acyltransferase activity"/>
    <property type="evidence" value="ECO:0007669"/>
    <property type="project" value="UniProtKB-UniRule"/>
</dbReference>
<evidence type="ECO:0000256" key="7">
    <source>
        <dbReference type="ARBA" id="ARBA00023136"/>
    </source>
</evidence>
<keyword evidence="2 10" id="KW-0444">Lipid biosynthesis</keyword>
<dbReference type="HAMAP" id="MF_01043">
    <property type="entry name" value="PlsY"/>
    <property type="match status" value="1"/>
</dbReference>
<comment type="function">
    <text evidence="10">Catalyzes the transfer of an acyl group from acyl-phosphate (acyl-PO(4)) to glycerol-3-phosphate (G3P) to form lysophosphatidic acid (LPA). This enzyme utilizes acyl-phosphate as fatty acyl donor, but not acyl-CoA or acyl-ACP.</text>
</comment>
<proteinExistence type="inferred from homology"/>
<reference evidence="11 13" key="1">
    <citation type="submission" date="2017-12" db="EMBL/GenBank/DDBJ databases">
        <title>Complete genome sequence of Herbivorax saccincola GGR1, a novel Cellulosome-producing hydrolytic bacterium in a thermophilic biogas plant, established by Illumina and Nanopore MinION sequencing.</title>
        <authorList>
            <person name="Pechtl A."/>
            <person name="Ruckert C."/>
            <person name="Koeck D.E."/>
            <person name="Maus I."/>
            <person name="Winkler A."/>
            <person name="Kalinowski J."/>
            <person name="Puhler A."/>
            <person name="Schwarz W.W."/>
            <person name="Zverlov V.V."/>
            <person name="Schluter A."/>
            <person name="Liebl W."/>
        </authorList>
    </citation>
    <scope>NUCLEOTIDE SEQUENCE [LARGE SCALE GENOMIC DNA]</scope>
    <source>
        <strain evidence="11">GGR1</strain>
        <strain evidence="13">SR1</strain>
    </source>
</reference>
<keyword evidence="11" id="KW-0012">Acyltransferase</keyword>
<evidence type="ECO:0000313" key="14">
    <source>
        <dbReference type="Proteomes" id="UP000239720"/>
    </source>
</evidence>
<evidence type="ECO:0000256" key="5">
    <source>
        <dbReference type="ARBA" id="ARBA00022989"/>
    </source>
</evidence>
<dbReference type="AlphaFoldDB" id="A0A2K9E2S4"/>
<dbReference type="OrthoDB" id="9777124at2"/>
<keyword evidence="4 10" id="KW-0812">Transmembrane</keyword>
<dbReference type="SMART" id="SM01207">
    <property type="entry name" value="G3P_acyltransf"/>
    <property type="match status" value="1"/>
</dbReference>
<comment type="catalytic activity">
    <reaction evidence="10">
        <text>an acyl phosphate + sn-glycerol 3-phosphate = a 1-acyl-sn-glycero-3-phosphate + phosphate</text>
        <dbReference type="Rhea" id="RHEA:34075"/>
        <dbReference type="ChEBI" id="CHEBI:43474"/>
        <dbReference type="ChEBI" id="CHEBI:57597"/>
        <dbReference type="ChEBI" id="CHEBI:57970"/>
        <dbReference type="ChEBI" id="CHEBI:59918"/>
        <dbReference type="EC" id="2.3.1.275"/>
    </reaction>
</comment>
<evidence type="ECO:0000256" key="6">
    <source>
        <dbReference type="ARBA" id="ARBA00023098"/>
    </source>
</evidence>
<feature type="transmembrane region" description="Helical" evidence="10">
    <location>
        <begin position="52"/>
        <end position="76"/>
    </location>
</feature>
<dbReference type="RefSeq" id="WP_101302160.1">
    <property type="nucleotide sequence ID" value="NZ_CP025197.1"/>
</dbReference>